<dbReference type="SUPFAM" id="SSF49265">
    <property type="entry name" value="Fibronectin type III"/>
    <property type="match status" value="1"/>
</dbReference>
<dbReference type="InterPro" id="IPR036116">
    <property type="entry name" value="FN3_sf"/>
</dbReference>
<dbReference type="Pfam" id="PF13927">
    <property type="entry name" value="Ig_3"/>
    <property type="match status" value="3"/>
</dbReference>
<proteinExistence type="predicted"/>
<evidence type="ECO:0000256" key="2">
    <source>
        <dbReference type="ARBA" id="ARBA00023319"/>
    </source>
</evidence>
<keyword evidence="3" id="KW-1133">Transmembrane helix</keyword>
<dbReference type="InterPro" id="IPR003961">
    <property type="entry name" value="FN3_dom"/>
</dbReference>
<sequence length="809" mass="91116">MECKLAVLFVILLSTGESDSCNNDISNSPTLIEESKRATTSVYLECYCQDSKVKTNLKWLDINNKVIETLRPGPKPDMYTERQTNKISLHIPSLSKTMSGVYKCINDHNNGSYYEIQQYKVDVYEPPSIREDSTQFISLGKDSKIKCELFAISLPMITWHKKTEDLIQIFTDDKYKIVSDGLIIKNVTQEDAGNYICSVLDLKYSEEVDMDITVEVMIEPKIKQIVANPDRTLIAGEALTLECIADGVPYPEFTWSKVTNTKPGVNTTNWFVLSNKMWFENVTGEDQGTYECIAKNNAGEAKQQLVIEVLVPPQITEFSNKTVAVGSNAQIVCNTIGRPTPNVSIIFIGKDNDEEFRESTEDDILNNLSFITVNPSHEGFYICNASNEIDIVTKTMYLTVLRKPHFKEPNETIWGWIGKTVNISCESEANPKPNITWRYLGNNEQTVDEFHMKRQLIEAMTSEPDTYYLTIDITANSTKLYGYYECIAKNNLGEAIKQIYFQEGFVPPPIKNASGETTATSASFEIVVPDYLVGPPIIGITCEYDEASNYGITNIHKNRTWSIDRDFKLDKLKPKTTYNIKFAAQNEVGVGEWSASFFFETMKPSTPNSPIWEVDFPVVNVSKLNQVLKWKAADDNGEPIDYYTLRYCQNCEIDEESCKKINIETTNKLQLNTNILNANTTYCVELLAHNQMGNSAAANITVHVAALVVEPTPTLSAGAIIGIAVAVVLLALLILDLILLIWRRQGIIANCYYKNNRKRKDDNLQTRDKKGLLRANCESVTQENLNKAGIKEYEYNKTTGIITGKHSSV</sequence>
<dbReference type="Proteomes" id="UP001652740">
    <property type="component" value="Unplaced"/>
</dbReference>
<dbReference type="Gene3D" id="2.60.40.10">
    <property type="entry name" value="Immunoglobulins"/>
    <property type="match status" value="7"/>
</dbReference>
<feature type="transmembrane region" description="Helical" evidence="3">
    <location>
        <begin position="719"/>
        <end position="742"/>
    </location>
</feature>
<keyword evidence="2" id="KW-0393">Immunoglobulin domain</keyword>
<dbReference type="InterPro" id="IPR050958">
    <property type="entry name" value="Cell_Adh-Cytoskel_Orgn"/>
</dbReference>
<gene>
    <name evidence="8" type="primary">LOC113512887</name>
</gene>
<evidence type="ECO:0000313" key="8">
    <source>
        <dbReference type="RefSeq" id="XP_031766910.2"/>
    </source>
</evidence>
<dbReference type="AlphaFoldDB" id="A0A6J3C501"/>
<dbReference type="SMART" id="SM00409">
    <property type="entry name" value="IG"/>
    <property type="match status" value="5"/>
</dbReference>
<dbReference type="RefSeq" id="XP_031766910.2">
    <property type="nucleotide sequence ID" value="XM_031911050.2"/>
</dbReference>
<dbReference type="PROSITE" id="PS50853">
    <property type="entry name" value="FN3"/>
    <property type="match status" value="2"/>
</dbReference>
<feature type="domain" description="Ig-like" evidence="5">
    <location>
        <begin position="220"/>
        <end position="308"/>
    </location>
</feature>
<name>A0A6J3C501_GALME</name>
<evidence type="ECO:0000313" key="7">
    <source>
        <dbReference type="Proteomes" id="UP001652740"/>
    </source>
</evidence>
<dbReference type="PANTHER" id="PTHR45080:SF33">
    <property type="entry name" value="IG-LIKE DOMAIN-CONTAINING PROTEIN"/>
    <property type="match status" value="1"/>
</dbReference>
<feature type="domain" description="Fibronectin type-III" evidence="6">
    <location>
        <begin position="506"/>
        <end position="604"/>
    </location>
</feature>
<dbReference type="GO" id="GO:0009653">
    <property type="term" value="P:anatomical structure morphogenesis"/>
    <property type="evidence" value="ECO:0007669"/>
    <property type="project" value="UniProtKB-ARBA"/>
</dbReference>
<accession>A0A6J3C501</accession>
<dbReference type="PROSITE" id="PS50835">
    <property type="entry name" value="IG_LIKE"/>
    <property type="match status" value="5"/>
</dbReference>
<feature type="signal peptide" evidence="4">
    <location>
        <begin position="1"/>
        <end position="18"/>
    </location>
</feature>
<dbReference type="KEGG" id="gmw:113512887"/>
<dbReference type="SMART" id="SM00408">
    <property type="entry name" value="IGc2"/>
    <property type="match status" value="5"/>
</dbReference>
<protein>
    <submittedName>
        <fullName evidence="8">Fasciclin-2-like isoform X1</fullName>
    </submittedName>
</protein>
<keyword evidence="3" id="KW-0472">Membrane</keyword>
<reference evidence="8" key="1">
    <citation type="submission" date="2025-08" db="UniProtKB">
        <authorList>
            <consortium name="RefSeq"/>
        </authorList>
    </citation>
    <scope>IDENTIFICATION</scope>
    <source>
        <tissue evidence="8">Whole larvae</tissue>
    </source>
</reference>
<dbReference type="InParanoid" id="A0A6J3C501"/>
<evidence type="ECO:0000256" key="3">
    <source>
        <dbReference type="SAM" id="Phobius"/>
    </source>
</evidence>
<dbReference type="GO" id="GO:0005911">
    <property type="term" value="C:cell-cell junction"/>
    <property type="evidence" value="ECO:0007669"/>
    <property type="project" value="TreeGrafter"/>
</dbReference>
<feature type="domain" description="Ig-like" evidence="5">
    <location>
        <begin position="29"/>
        <end position="122"/>
    </location>
</feature>
<feature type="domain" description="Ig-like" evidence="5">
    <location>
        <begin position="313"/>
        <end position="399"/>
    </location>
</feature>
<evidence type="ECO:0000256" key="1">
    <source>
        <dbReference type="ARBA" id="ARBA00022737"/>
    </source>
</evidence>
<dbReference type="GO" id="GO:0050839">
    <property type="term" value="F:cell adhesion molecule binding"/>
    <property type="evidence" value="ECO:0007669"/>
    <property type="project" value="TreeGrafter"/>
</dbReference>
<dbReference type="GO" id="GO:0030154">
    <property type="term" value="P:cell differentiation"/>
    <property type="evidence" value="ECO:0007669"/>
    <property type="project" value="UniProtKB-ARBA"/>
</dbReference>
<dbReference type="GO" id="GO:0098609">
    <property type="term" value="P:cell-cell adhesion"/>
    <property type="evidence" value="ECO:0007669"/>
    <property type="project" value="TreeGrafter"/>
</dbReference>
<dbReference type="GO" id="GO:0005886">
    <property type="term" value="C:plasma membrane"/>
    <property type="evidence" value="ECO:0007669"/>
    <property type="project" value="TreeGrafter"/>
</dbReference>
<dbReference type="InterPro" id="IPR013098">
    <property type="entry name" value="Ig_I-set"/>
</dbReference>
<dbReference type="GeneID" id="113512887"/>
<dbReference type="CDD" id="cd00063">
    <property type="entry name" value="FN3"/>
    <property type="match status" value="2"/>
</dbReference>
<organism evidence="7 8">
    <name type="scientific">Galleria mellonella</name>
    <name type="common">Greater wax moth</name>
    <dbReference type="NCBI Taxonomy" id="7137"/>
    <lineage>
        <taxon>Eukaryota</taxon>
        <taxon>Metazoa</taxon>
        <taxon>Ecdysozoa</taxon>
        <taxon>Arthropoda</taxon>
        <taxon>Hexapoda</taxon>
        <taxon>Insecta</taxon>
        <taxon>Pterygota</taxon>
        <taxon>Neoptera</taxon>
        <taxon>Endopterygota</taxon>
        <taxon>Lepidoptera</taxon>
        <taxon>Glossata</taxon>
        <taxon>Ditrysia</taxon>
        <taxon>Pyraloidea</taxon>
        <taxon>Pyralidae</taxon>
        <taxon>Galleriinae</taxon>
        <taxon>Galleria</taxon>
    </lineage>
</organism>
<evidence type="ECO:0000259" key="6">
    <source>
        <dbReference type="PROSITE" id="PS50853"/>
    </source>
</evidence>
<dbReference type="SUPFAM" id="SSF48726">
    <property type="entry name" value="Immunoglobulin"/>
    <property type="match status" value="5"/>
</dbReference>
<dbReference type="Pfam" id="PF00041">
    <property type="entry name" value="fn3"/>
    <property type="match status" value="1"/>
</dbReference>
<feature type="domain" description="Ig-like" evidence="5">
    <location>
        <begin position="404"/>
        <end position="502"/>
    </location>
</feature>
<feature type="domain" description="Ig-like" evidence="5">
    <location>
        <begin position="127"/>
        <end position="213"/>
    </location>
</feature>
<dbReference type="InterPro" id="IPR003598">
    <property type="entry name" value="Ig_sub2"/>
</dbReference>
<keyword evidence="1" id="KW-0677">Repeat</keyword>
<dbReference type="InterPro" id="IPR036179">
    <property type="entry name" value="Ig-like_dom_sf"/>
</dbReference>
<evidence type="ECO:0000256" key="4">
    <source>
        <dbReference type="SAM" id="SignalP"/>
    </source>
</evidence>
<evidence type="ECO:0000259" key="5">
    <source>
        <dbReference type="PROSITE" id="PS50835"/>
    </source>
</evidence>
<dbReference type="SMART" id="SM00060">
    <property type="entry name" value="FN3"/>
    <property type="match status" value="2"/>
</dbReference>
<keyword evidence="4" id="KW-0732">Signal</keyword>
<keyword evidence="7" id="KW-1185">Reference proteome</keyword>
<dbReference type="InterPro" id="IPR007110">
    <property type="entry name" value="Ig-like_dom"/>
</dbReference>
<keyword evidence="3" id="KW-0812">Transmembrane</keyword>
<dbReference type="Pfam" id="PF07679">
    <property type="entry name" value="I-set"/>
    <property type="match status" value="1"/>
</dbReference>
<dbReference type="InterPro" id="IPR013783">
    <property type="entry name" value="Ig-like_fold"/>
</dbReference>
<feature type="chain" id="PRO_5045232542" evidence="4">
    <location>
        <begin position="19"/>
        <end position="809"/>
    </location>
</feature>
<dbReference type="PANTHER" id="PTHR45080">
    <property type="entry name" value="CONTACTIN 5"/>
    <property type="match status" value="1"/>
</dbReference>
<dbReference type="InterPro" id="IPR003599">
    <property type="entry name" value="Ig_sub"/>
</dbReference>
<feature type="domain" description="Fibronectin type-III" evidence="6">
    <location>
        <begin position="610"/>
        <end position="711"/>
    </location>
</feature>